<evidence type="ECO:0000256" key="1">
    <source>
        <dbReference type="SAM" id="SignalP"/>
    </source>
</evidence>
<proteinExistence type="predicted"/>
<gene>
    <name evidence="2" type="ORF">DSPE1174_LOCUS10428</name>
</gene>
<evidence type="ECO:0008006" key="3">
    <source>
        <dbReference type="Google" id="ProtNLM"/>
    </source>
</evidence>
<feature type="signal peptide" evidence="1">
    <location>
        <begin position="1"/>
        <end position="32"/>
    </location>
</feature>
<accession>A0A7S2BVU0</accession>
<reference evidence="2" key="1">
    <citation type="submission" date="2021-01" db="EMBL/GenBank/DDBJ databases">
        <authorList>
            <person name="Corre E."/>
            <person name="Pelletier E."/>
            <person name="Niang G."/>
            <person name="Scheremetjew M."/>
            <person name="Finn R."/>
            <person name="Kale V."/>
            <person name="Holt S."/>
            <person name="Cochrane G."/>
            <person name="Meng A."/>
            <person name="Brown T."/>
            <person name="Cohen L."/>
        </authorList>
    </citation>
    <scope>NUCLEOTIDE SEQUENCE</scope>
    <source>
        <strain evidence="2">CCMP1381</strain>
    </source>
</reference>
<evidence type="ECO:0000313" key="2">
    <source>
        <dbReference type="EMBL" id="CAD9408333.1"/>
    </source>
</evidence>
<dbReference type="EMBL" id="HBGS01020104">
    <property type="protein sequence ID" value="CAD9408333.1"/>
    <property type="molecule type" value="Transcribed_RNA"/>
</dbReference>
<name>A0A7S2BVU0_9STRA</name>
<dbReference type="AlphaFoldDB" id="A0A7S2BVU0"/>
<sequence>MYHQTSSLCARRAAAFILLFVLVSQCPYSPYGAPVIRHPHSPQGQSAMNAIEKQVERSSGVNTTNITPFEEIFRHSDAHELRRAPGPPTQAVAHAALNEVAQQKKASSIPRRQQQTD</sequence>
<protein>
    <recommendedName>
        <fullName evidence="3">Secreted protein</fullName>
    </recommendedName>
</protein>
<organism evidence="2">
    <name type="scientific">Octactis speculum</name>
    <dbReference type="NCBI Taxonomy" id="3111310"/>
    <lineage>
        <taxon>Eukaryota</taxon>
        <taxon>Sar</taxon>
        <taxon>Stramenopiles</taxon>
        <taxon>Ochrophyta</taxon>
        <taxon>Dictyochophyceae</taxon>
        <taxon>Dictyochales</taxon>
        <taxon>Dictyochaceae</taxon>
        <taxon>Octactis</taxon>
    </lineage>
</organism>
<keyword evidence="1" id="KW-0732">Signal</keyword>
<feature type="chain" id="PRO_5031210761" description="Secreted protein" evidence="1">
    <location>
        <begin position="33"/>
        <end position="117"/>
    </location>
</feature>